<name>A0A9P8STU2_ASPFM</name>
<feature type="signal peptide" evidence="1">
    <location>
        <begin position="1"/>
        <end position="22"/>
    </location>
</feature>
<keyword evidence="1" id="KW-0732">Signal</keyword>
<organism evidence="2 3">
    <name type="scientific">Aspergillus fumigatus</name>
    <name type="common">Neosartorya fumigata</name>
    <dbReference type="NCBI Taxonomy" id="746128"/>
    <lineage>
        <taxon>Eukaryota</taxon>
        <taxon>Fungi</taxon>
        <taxon>Dikarya</taxon>
        <taxon>Ascomycota</taxon>
        <taxon>Pezizomycotina</taxon>
        <taxon>Eurotiomycetes</taxon>
        <taxon>Eurotiomycetidae</taxon>
        <taxon>Eurotiales</taxon>
        <taxon>Aspergillaceae</taxon>
        <taxon>Aspergillus</taxon>
        <taxon>Aspergillus subgen. Fumigati</taxon>
    </lineage>
</organism>
<protein>
    <submittedName>
        <fullName evidence="2">Uncharacterized protein</fullName>
    </submittedName>
</protein>
<evidence type="ECO:0000313" key="2">
    <source>
        <dbReference type="EMBL" id="KAH1908310.1"/>
    </source>
</evidence>
<evidence type="ECO:0000313" key="3">
    <source>
        <dbReference type="Proteomes" id="UP000813423"/>
    </source>
</evidence>
<gene>
    <name evidence="2" type="ORF">KXV57_003572</name>
</gene>
<dbReference type="EMBL" id="JAIBSC010000021">
    <property type="protein sequence ID" value="KAH1908310.1"/>
    <property type="molecule type" value="Genomic_DNA"/>
</dbReference>
<dbReference type="AlphaFoldDB" id="A0A9P8STU2"/>
<proteinExistence type="predicted"/>
<dbReference type="Proteomes" id="UP000813423">
    <property type="component" value="Unassembled WGS sequence"/>
</dbReference>
<sequence length="203" mass="23418">MSAAGLFYSVLNIFLHLPAVITLNFHPRPVCIMSTDQYTIREWERISYLCPQSSQEHVREVWNLILKPLFPHVPTGGKCFTVTDEDNQDRFPQIAVTHLNARFPTLPLFKVCCIGFADPDMDMWKVLEEAVELDLLEASSVLEGKPRASLFAAIAVGPLVRFYRLDEEDYFCYVEHRDRDAYDVHRDFDVIVEHLLQIWGAMA</sequence>
<accession>A0A9P8STU2</accession>
<comment type="caution">
    <text evidence="2">The sequence shown here is derived from an EMBL/GenBank/DDBJ whole genome shotgun (WGS) entry which is preliminary data.</text>
</comment>
<feature type="chain" id="PRO_5040290015" evidence="1">
    <location>
        <begin position="23"/>
        <end position="203"/>
    </location>
</feature>
<reference evidence="2" key="1">
    <citation type="submission" date="2021-08" db="EMBL/GenBank/DDBJ databases">
        <title>Global Aspergillus fumigatus from environmental and clinical sources.</title>
        <authorList>
            <person name="Barber A."/>
            <person name="Sae-Ong T."/>
        </authorList>
    </citation>
    <scope>NUCLEOTIDE SEQUENCE</scope>
    <source>
        <strain evidence="2">NRZ-2016-071</strain>
    </source>
</reference>
<evidence type="ECO:0000256" key="1">
    <source>
        <dbReference type="SAM" id="SignalP"/>
    </source>
</evidence>